<evidence type="ECO:0000256" key="7">
    <source>
        <dbReference type="PIRSR" id="PIRSR600715-1"/>
    </source>
</evidence>
<keyword evidence="2" id="KW-1003">Cell membrane</keyword>
<feature type="transmembrane region" description="Helical" evidence="8">
    <location>
        <begin position="235"/>
        <end position="255"/>
    </location>
</feature>
<evidence type="ECO:0000256" key="6">
    <source>
        <dbReference type="ARBA" id="ARBA00023136"/>
    </source>
</evidence>
<sequence length="366" mass="39417">MNIILAAGVAFIITALATPLTIKIAKHFGLVDDPARRPHPAHVHTKVIPRAGGLGIYIGILAAILIFLPIEKYLVGIIGGITILLIIGLIDDKITRFSPYLRLTLLILAALFPVMAGIGISFVSNPFPYLIPGVVIRLDTLIMPFEFIGPHKIIILADLLALVWIISLTQIINWSKGVDGQMPSITTITAITLGFLSLQLFNKGDSNQLNVALLAFVTAGSSLGFLLFNWHPAKIIPGFSGSTILAFMLAILAILSGAKLATALIVLAIPTVDFIYTFFRRILQGRSPVWGDRGHLHHLLLDKGWSPPQISLFYALVSAMLGAGALLVDSESKIFLLLGASVAAFVLILWANSFGGLLNRRDRVSG</sequence>
<evidence type="ECO:0000313" key="9">
    <source>
        <dbReference type="EMBL" id="OGE65777.1"/>
    </source>
</evidence>
<feature type="transmembrane region" description="Helical" evidence="8">
    <location>
        <begin position="153"/>
        <end position="172"/>
    </location>
</feature>
<evidence type="ECO:0000256" key="8">
    <source>
        <dbReference type="SAM" id="Phobius"/>
    </source>
</evidence>
<dbReference type="GO" id="GO:0016780">
    <property type="term" value="F:phosphotransferase activity, for other substituted phosphate groups"/>
    <property type="evidence" value="ECO:0007669"/>
    <property type="project" value="InterPro"/>
</dbReference>
<feature type="transmembrane region" description="Helical" evidence="8">
    <location>
        <begin position="73"/>
        <end position="91"/>
    </location>
</feature>
<feature type="transmembrane region" description="Helical" evidence="8">
    <location>
        <begin position="334"/>
        <end position="358"/>
    </location>
</feature>
<feature type="transmembrane region" description="Helical" evidence="8">
    <location>
        <begin position="261"/>
        <end position="279"/>
    </location>
</feature>
<keyword evidence="7" id="KW-0479">Metal-binding</keyword>
<dbReference type="Pfam" id="PF00953">
    <property type="entry name" value="Glycos_transf_4"/>
    <property type="match status" value="1"/>
</dbReference>
<organism evidence="9 10">
    <name type="scientific">Candidatus Daviesbacteria bacterium RIFCSPLOWO2_01_FULL_40_24</name>
    <dbReference type="NCBI Taxonomy" id="1797787"/>
    <lineage>
        <taxon>Bacteria</taxon>
        <taxon>Candidatus Daviesiibacteriota</taxon>
    </lineage>
</organism>
<evidence type="ECO:0000256" key="3">
    <source>
        <dbReference type="ARBA" id="ARBA00022679"/>
    </source>
</evidence>
<comment type="caution">
    <text evidence="9">The sequence shown here is derived from an EMBL/GenBank/DDBJ whole genome shotgun (WGS) entry which is preliminary data.</text>
</comment>
<evidence type="ECO:0000256" key="4">
    <source>
        <dbReference type="ARBA" id="ARBA00022692"/>
    </source>
</evidence>
<name>A0A1F5MK60_9BACT</name>
<dbReference type="PANTHER" id="PTHR22926">
    <property type="entry name" value="PHOSPHO-N-ACETYLMURAMOYL-PENTAPEPTIDE-TRANSFERASE"/>
    <property type="match status" value="1"/>
</dbReference>
<dbReference type="GO" id="GO:0005886">
    <property type="term" value="C:plasma membrane"/>
    <property type="evidence" value="ECO:0007669"/>
    <property type="project" value="UniProtKB-SubCell"/>
</dbReference>
<dbReference type="PANTHER" id="PTHR22926:SF3">
    <property type="entry name" value="UNDECAPRENYL-PHOSPHATE ALPHA-N-ACETYLGLUCOSAMINYL 1-PHOSPHATE TRANSFERASE"/>
    <property type="match status" value="1"/>
</dbReference>
<evidence type="ECO:0000256" key="5">
    <source>
        <dbReference type="ARBA" id="ARBA00022989"/>
    </source>
</evidence>
<accession>A0A1F5MK60</accession>
<evidence type="ECO:0000256" key="2">
    <source>
        <dbReference type="ARBA" id="ARBA00022475"/>
    </source>
</evidence>
<dbReference type="InterPro" id="IPR000715">
    <property type="entry name" value="Glycosyl_transferase_4"/>
</dbReference>
<dbReference type="GO" id="GO:0046872">
    <property type="term" value="F:metal ion binding"/>
    <property type="evidence" value="ECO:0007669"/>
    <property type="project" value="UniProtKB-KW"/>
</dbReference>
<comment type="cofactor">
    <cofactor evidence="7">
        <name>Mg(2+)</name>
        <dbReference type="ChEBI" id="CHEBI:18420"/>
    </cofactor>
</comment>
<evidence type="ECO:0000313" key="10">
    <source>
        <dbReference type="Proteomes" id="UP000178017"/>
    </source>
</evidence>
<dbReference type="AlphaFoldDB" id="A0A1F5MK60"/>
<feature type="transmembrane region" description="Helical" evidence="8">
    <location>
        <begin position="103"/>
        <end position="123"/>
    </location>
</feature>
<reference evidence="9 10" key="1">
    <citation type="journal article" date="2016" name="Nat. Commun.">
        <title>Thousands of microbial genomes shed light on interconnected biogeochemical processes in an aquifer system.</title>
        <authorList>
            <person name="Anantharaman K."/>
            <person name="Brown C.T."/>
            <person name="Hug L.A."/>
            <person name="Sharon I."/>
            <person name="Castelle C.J."/>
            <person name="Probst A.J."/>
            <person name="Thomas B.C."/>
            <person name="Singh A."/>
            <person name="Wilkins M.J."/>
            <person name="Karaoz U."/>
            <person name="Brodie E.L."/>
            <person name="Williams K.H."/>
            <person name="Hubbard S.S."/>
            <person name="Banfield J.F."/>
        </authorList>
    </citation>
    <scope>NUCLEOTIDE SEQUENCE [LARGE SCALE GENOMIC DNA]</scope>
</reference>
<keyword evidence="5 8" id="KW-1133">Transmembrane helix</keyword>
<dbReference type="EMBL" id="MFDO01000007">
    <property type="protein sequence ID" value="OGE65777.1"/>
    <property type="molecule type" value="Genomic_DNA"/>
</dbReference>
<gene>
    <name evidence="9" type="ORF">A3B49_04130</name>
</gene>
<comment type="subcellular location">
    <subcellularLocation>
        <location evidence="1">Cell membrane</location>
        <topology evidence="1">Multi-pass membrane protein</topology>
    </subcellularLocation>
</comment>
<dbReference type="GO" id="GO:0009103">
    <property type="term" value="P:lipopolysaccharide biosynthetic process"/>
    <property type="evidence" value="ECO:0007669"/>
    <property type="project" value="TreeGrafter"/>
</dbReference>
<keyword evidence="3" id="KW-0808">Transferase</keyword>
<feature type="transmembrane region" description="Helical" evidence="8">
    <location>
        <begin position="184"/>
        <end position="202"/>
    </location>
</feature>
<evidence type="ECO:0000256" key="1">
    <source>
        <dbReference type="ARBA" id="ARBA00004651"/>
    </source>
</evidence>
<feature type="transmembrane region" description="Helical" evidence="8">
    <location>
        <begin position="208"/>
        <end position="228"/>
    </location>
</feature>
<feature type="transmembrane region" description="Helical" evidence="8">
    <location>
        <begin position="47"/>
        <end position="67"/>
    </location>
</feature>
<protein>
    <recommendedName>
        <fullName evidence="11">Undecaprenyl-phosphate alpha-N-acetylglucosaminyl 1-phosphate transferase</fullName>
    </recommendedName>
</protein>
<dbReference type="GO" id="GO:0044038">
    <property type="term" value="P:cell wall macromolecule biosynthetic process"/>
    <property type="evidence" value="ECO:0007669"/>
    <property type="project" value="TreeGrafter"/>
</dbReference>
<feature type="transmembrane region" description="Helical" evidence="8">
    <location>
        <begin position="6"/>
        <end position="26"/>
    </location>
</feature>
<dbReference type="GO" id="GO:0071555">
    <property type="term" value="P:cell wall organization"/>
    <property type="evidence" value="ECO:0007669"/>
    <property type="project" value="TreeGrafter"/>
</dbReference>
<keyword evidence="6 8" id="KW-0472">Membrane</keyword>
<keyword evidence="4 8" id="KW-0812">Transmembrane</keyword>
<feature type="transmembrane region" description="Helical" evidence="8">
    <location>
        <begin position="310"/>
        <end position="328"/>
    </location>
</feature>
<dbReference type="Proteomes" id="UP000178017">
    <property type="component" value="Unassembled WGS sequence"/>
</dbReference>
<feature type="binding site" evidence="7">
    <location>
        <position position="173"/>
    </location>
    <ligand>
        <name>Mg(2+)</name>
        <dbReference type="ChEBI" id="CHEBI:18420"/>
    </ligand>
</feature>
<keyword evidence="7" id="KW-0460">Magnesium</keyword>
<dbReference type="CDD" id="cd06853">
    <property type="entry name" value="GT_WecA_like"/>
    <property type="match status" value="1"/>
</dbReference>
<evidence type="ECO:0008006" key="11">
    <source>
        <dbReference type="Google" id="ProtNLM"/>
    </source>
</evidence>
<proteinExistence type="predicted"/>